<dbReference type="InParanoid" id="A0A2H3D890"/>
<dbReference type="STRING" id="47427.A0A2H3D890"/>
<dbReference type="GO" id="GO:0016592">
    <property type="term" value="C:mediator complex"/>
    <property type="evidence" value="ECO:0007669"/>
    <property type="project" value="InterPro"/>
</dbReference>
<dbReference type="InterPro" id="IPR037212">
    <property type="entry name" value="Med7/Med21-like"/>
</dbReference>
<dbReference type="EMBL" id="KZ293692">
    <property type="protein sequence ID" value="PBK85277.1"/>
    <property type="molecule type" value="Genomic_DNA"/>
</dbReference>
<evidence type="ECO:0000256" key="1">
    <source>
        <dbReference type="ARBA" id="ARBA00004123"/>
    </source>
</evidence>
<accession>A0A2H3D890</accession>
<keyword evidence="7" id="KW-1185">Reference proteome</keyword>
<dbReference type="AlphaFoldDB" id="A0A2H3D890"/>
<evidence type="ECO:0000256" key="3">
    <source>
        <dbReference type="ARBA" id="ARBA00023159"/>
    </source>
</evidence>
<organism evidence="6 7">
    <name type="scientific">Armillaria gallica</name>
    <name type="common">Bulbous honey fungus</name>
    <name type="synonym">Armillaria bulbosa</name>
    <dbReference type="NCBI Taxonomy" id="47427"/>
    <lineage>
        <taxon>Eukaryota</taxon>
        <taxon>Fungi</taxon>
        <taxon>Dikarya</taxon>
        <taxon>Basidiomycota</taxon>
        <taxon>Agaricomycotina</taxon>
        <taxon>Agaricomycetes</taxon>
        <taxon>Agaricomycetidae</taxon>
        <taxon>Agaricales</taxon>
        <taxon>Marasmiineae</taxon>
        <taxon>Physalacriaceae</taxon>
        <taxon>Armillaria</taxon>
    </lineage>
</organism>
<comment type="subcellular location">
    <subcellularLocation>
        <location evidence="1">Nucleus</location>
    </subcellularLocation>
</comment>
<evidence type="ECO:0000256" key="5">
    <source>
        <dbReference type="ARBA" id="ARBA00023242"/>
    </source>
</evidence>
<evidence type="ECO:0000256" key="4">
    <source>
        <dbReference type="ARBA" id="ARBA00023163"/>
    </source>
</evidence>
<dbReference type="OrthoDB" id="526653at2759"/>
<evidence type="ECO:0000313" key="6">
    <source>
        <dbReference type="EMBL" id="PBK85277.1"/>
    </source>
</evidence>
<proteinExistence type="predicted"/>
<protein>
    <submittedName>
        <fullName evidence="6">Uncharacterized protein</fullName>
    </submittedName>
</protein>
<sequence length="239" mass="27840">MPMQDEYFSWLVNMFTNMPDCVQDVYIDVIFGTQQEDFLLNVWRNLGKIFAQQCHKTNLHVVFGHKELENYAHYFWSQTYFKKSMYRCLDSLKGQGHLQIWTVQEFMYREKVNPAVPVTKSRNPEKYDVAEIFEGNKQELVVILIAKVKAKQIEYLIQSLPELEAEKEQVRRESLFPEEMYPVHLTFCPQSTLSDLWNQSTPGSFLFTNLAIVGVVVHDVYALAQAISLEKSSSFQGST</sequence>
<evidence type="ECO:0000256" key="2">
    <source>
        <dbReference type="ARBA" id="ARBA00023015"/>
    </source>
</evidence>
<keyword evidence="3" id="KW-0010">Activator</keyword>
<dbReference type="Gene3D" id="6.10.280.10">
    <property type="entry name" value="Mediator complex, subunit Med21"/>
    <property type="match status" value="1"/>
</dbReference>
<dbReference type="Proteomes" id="UP000217790">
    <property type="component" value="Unassembled WGS sequence"/>
</dbReference>
<evidence type="ECO:0000313" key="7">
    <source>
        <dbReference type="Proteomes" id="UP000217790"/>
    </source>
</evidence>
<dbReference type="SUPFAM" id="SSF140718">
    <property type="entry name" value="Mediator hinge subcomplex-like"/>
    <property type="match status" value="1"/>
</dbReference>
<keyword evidence="4" id="KW-0804">Transcription</keyword>
<keyword evidence="5" id="KW-0539">Nucleus</keyword>
<gene>
    <name evidence="6" type="ORF">ARMGADRAFT_1087722</name>
</gene>
<name>A0A2H3D890_ARMGA</name>
<reference evidence="7" key="1">
    <citation type="journal article" date="2017" name="Nat. Ecol. Evol.">
        <title>Genome expansion and lineage-specific genetic innovations in the forest pathogenic fungi Armillaria.</title>
        <authorList>
            <person name="Sipos G."/>
            <person name="Prasanna A.N."/>
            <person name="Walter M.C."/>
            <person name="O'Connor E."/>
            <person name="Balint B."/>
            <person name="Krizsan K."/>
            <person name="Kiss B."/>
            <person name="Hess J."/>
            <person name="Varga T."/>
            <person name="Slot J."/>
            <person name="Riley R."/>
            <person name="Boka B."/>
            <person name="Rigling D."/>
            <person name="Barry K."/>
            <person name="Lee J."/>
            <person name="Mihaltcheva S."/>
            <person name="LaButti K."/>
            <person name="Lipzen A."/>
            <person name="Waldron R."/>
            <person name="Moloney N.M."/>
            <person name="Sperisen C."/>
            <person name="Kredics L."/>
            <person name="Vagvoelgyi C."/>
            <person name="Patrignani A."/>
            <person name="Fitzpatrick D."/>
            <person name="Nagy I."/>
            <person name="Doyle S."/>
            <person name="Anderson J.B."/>
            <person name="Grigoriev I.V."/>
            <person name="Gueldener U."/>
            <person name="Muensterkoetter M."/>
            <person name="Nagy L.G."/>
        </authorList>
    </citation>
    <scope>NUCLEOTIDE SEQUENCE [LARGE SCALE GENOMIC DNA]</scope>
    <source>
        <strain evidence="7">Ar21-2</strain>
    </source>
</reference>
<keyword evidence="2" id="KW-0805">Transcription regulation</keyword>